<dbReference type="RefSeq" id="WP_096353122.1">
    <property type="nucleotide sequence ID" value="NZ_AP014946.1"/>
</dbReference>
<gene>
    <name evidence="4" type="ORF">GJW-30_1_01270</name>
</gene>
<evidence type="ECO:0000313" key="5">
    <source>
        <dbReference type="Proteomes" id="UP000236884"/>
    </source>
</evidence>
<accession>A0A0S3PS28</accession>
<dbReference type="PANTHER" id="PTHR40055:SF1">
    <property type="entry name" value="TRANSCRIPTIONAL REGULATOR YGIV-RELATED"/>
    <property type="match status" value="1"/>
</dbReference>
<dbReference type="InterPro" id="IPR029442">
    <property type="entry name" value="GyrI-like"/>
</dbReference>
<dbReference type="AlphaFoldDB" id="A0A0S3PS28"/>
<evidence type="ECO:0000313" key="4">
    <source>
        <dbReference type="EMBL" id="BAT58743.1"/>
    </source>
</evidence>
<feature type="region of interest" description="Disordered" evidence="1">
    <location>
        <begin position="22"/>
        <end position="66"/>
    </location>
</feature>
<keyword evidence="2" id="KW-0732">Signal</keyword>
<organism evidence="4 5">
    <name type="scientific">Variibacter gotjawalensis</name>
    <dbReference type="NCBI Taxonomy" id="1333996"/>
    <lineage>
        <taxon>Bacteria</taxon>
        <taxon>Pseudomonadati</taxon>
        <taxon>Pseudomonadota</taxon>
        <taxon>Alphaproteobacteria</taxon>
        <taxon>Hyphomicrobiales</taxon>
        <taxon>Nitrobacteraceae</taxon>
        <taxon>Variibacter</taxon>
    </lineage>
</organism>
<dbReference type="Pfam" id="PF06445">
    <property type="entry name" value="GyrI-like"/>
    <property type="match status" value="1"/>
</dbReference>
<proteinExistence type="predicted"/>
<name>A0A0S3PS28_9BRAD</name>
<dbReference type="OrthoDB" id="8449526at2"/>
<dbReference type="Gene3D" id="3.20.80.10">
    <property type="entry name" value="Regulatory factor, effector binding domain"/>
    <property type="match status" value="1"/>
</dbReference>
<evidence type="ECO:0000256" key="2">
    <source>
        <dbReference type="SAM" id="SignalP"/>
    </source>
</evidence>
<dbReference type="KEGG" id="vgo:GJW-30_1_01270"/>
<evidence type="ECO:0000256" key="1">
    <source>
        <dbReference type="SAM" id="MobiDB-lite"/>
    </source>
</evidence>
<feature type="signal peptide" evidence="2">
    <location>
        <begin position="1"/>
        <end position="21"/>
    </location>
</feature>
<protein>
    <submittedName>
        <fullName evidence="4">Bacterial transcription activator, effector binding domain</fullName>
    </submittedName>
</protein>
<dbReference type="EMBL" id="AP014946">
    <property type="protein sequence ID" value="BAT58743.1"/>
    <property type="molecule type" value="Genomic_DNA"/>
</dbReference>
<feature type="domain" description="AraC effector-binding" evidence="3">
    <location>
        <begin position="64"/>
        <end position="214"/>
    </location>
</feature>
<reference evidence="4 5" key="1">
    <citation type="submission" date="2015-08" db="EMBL/GenBank/DDBJ databases">
        <title>Investigation of the bacterial diversity of lava forest soil.</title>
        <authorList>
            <person name="Lee J.S."/>
        </authorList>
    </citation>
    <scope>NUCLEOTIDE SEQUENCE [LARGE SCALE GENOMIC DNA]</scope>
    <source>
        <strain evidence="4 5">GJW-30</strain>
    </source>
</reference>
<dbReference type="InterPro" id="IPR011256">
    <property type="entry name" value="Reg_factor_effector_dom_sf"/>
</dbReference>
<dbReference type="InterPro" id="IPR050908">
    <property type="entry name" value="SmbC-like"/>
</dbReference>
<feature type="chain" id="PRO_5006615679" evidence="2">
    <location>
        <begin position="22"/>
        <end position="216"/>
    </location>
</feature>
<dbReference type="SMART" id="SM00871">
    <property type="entry name" value="AraC_E_bind"/>
    <property type="match status" value="1"/>
</dbReference>
<sequence>MVRALQFAAILLLTGSLSLNAQTPAPTPPADPQPAQPAPAQPAPAQPPAAQPAPPDQPPANPDFGVEVTVPPRTIVFLKGTANWDSAYDTLIDSFKTLNDFLKRESLTAAGSPLTIYTSTDDTGFQFQAAIPIEKAPANPPKGDIEIGQAPSGKMLKFIHRGSYDNMDATYEAITNFLDTKQLEAQDTFVEEYVTDPLTTAEDQLVISVLVPVKSN</sequence>
<dbReference type="Proteomes" id="UP000236884">
    <property type="component" value="Chromosome"/>
</dbReference>
<dbReference type="InterPro" id="IPR010499">
    <property type="entry name" value="AraC_E-bd"/>
</dbReference>
<keyword evidence="5" id="KW-1185">Reference proteome</keyword>
<evidence type="ECO:0000259" key="3">
    <source>
        <dbReference type="SMART" id="SM00871"/>
    </source>
</evidence>
<feature type="compositionally biased region" description="Pro residues" evidence="1">
    <location>
        <begin position="25"/>
        <end position="61"/>
    </location>
</feature>
<dbReference type="PANTHER" id="PTHR40055">
    <property type="entry name" value="TRANSCRIPTIONAL REGULATOR YGIV-RELATED"/>
    <property type="match status" value="1"/>
</dbReference>
<dbReference type="SUPFAM" id="SSF55136">
    <property type="entry name" value="Probable bacterial effector-binding domain"/>
    <property type="match status" value="1"/>
</dbReference>